<dbReference type="GO" id="GO:1990904">
    <property type="term" value="C:ribonucleoprotein complex"/>
    <property type="evidence" value="ECO:0007669"/>
    <property type="project" value="UniProtKB-KW"/>
</dbReference>
<gene>
    <name evidence="4" type="ORF">MGWOODY_Clf2093</name>
</gene>
<evidence type="ECO:0000313" key="4">
    <source>
        <dbReference type="EMBL" id="CUV01972.1"/>
    </source>
</evidence>
<protein>
    <submittedName>
        <fullName evidence="4">LSU ribosomal protein L20p</fullName>
    </submittedName>
</protein>
<dbReference type="InterPro" id="IPR035566">
    <property type="entry name" value="Ribosomal_protein_bL20_C"/>
</dbReference>
<dbReference type="GO" id="GO:0006412">
    <property type="term" value="P:translation"/>
    <property type="evidence" value="ECO:0007669"/>
    <property type="project" value="InterPro"/>
</dbReference>
<dbReference type="HAMAP" id="MF_00382">
    <property type="entry name" value="Ribosomal_bL20"/>
    <property type="match status" value="1"/>
</dbReference>
<accession>A0A160V7W4</accession>
<dbReference type="PANTHER" id="PTHR10986">
    <property type="entry name" value="39S RIBOSOMAL PROTEIN L20"/>
    <property type="match status" value="1"/>
</dbReference>
<dbReference type="CDD" id="cd07026">
    <property type="entry name" value="Ribosomal_L20"/>
    <property type="match status" value="1"/>
</dbReference>
<dbReference type="AlphaFoldDB" id="A0A160V7W4"/>
<evidence type="ECO:0000256" key="2">
    <source>
        <dbReference type="ARBA" id="ARBA00022980"/>
    </source>
</evidence>
<dbReference type="NCBIfam" id="TIGR01032">
    <property type="entry name" value="rplT_bact"/>
    <property type="match status" value="1"/>
</dbReference>
<dbReference type="FunFam" id="1.10.1900.20:FF:000001">
    <property type="entry name" value="50S ribosomal protein L20"/>
    <property type="match status" value="1"/>
</dbReference>
<dbReference type="Gene3D" id="6.10.160.10">
    <property type="match status" value="1"/>
</dbReference>
<proteinExistence type="inferred from homology"/>
<dbReference type="EMBL" id="FAXA01000159">
    <property type="protein sequence ID" value="CUV01972.1"/>
    <property type="molecule type" value="Genomic_DNA"/>
</dbReference>
<evidence type="ECO:0000256" key="1">
    <source>
        <dbReference type="ARBA" id="ARBA00007698"/>
    </source>
</evidence>
<dbReference type="GO" id="GO:0005840">
    <property type="term" value="C:ribosome"/>
    <property type="evidence" value="ECO:0007669"/>
    <property type="project" value="UniProtKB-KW"/>
</dbReference>
<dbReference type="PRINTS" id="PR00062">
    <property type="entry name" value="RIBOSOMALL20"/>
</dbReference>
<sequence length="120" mass="13651">MSRVKRGVTKHARHKKIMKAARGYSGASSRSYKWAHEALMHAWAYSYRHRRERKGDFRRLWIIRIGAGCREAGTTYSQFMHGLKLAGVGLDRKILADMAVQDSEGFSKLITLAKEQLTAA</sequence>
<organism evidence="4">
    <name type="scientific">hydrothermal vent metagenome</name>
    <dbReference type="NCBI Taxonomy" id="652676"/>
    <lineage>
        <taxon>unclassified sequences</taxon>
        <taxon>metagenomes</taxon>
        <taxon>ecological metagenomes</taxon>
    </lineage>
</organism>
<dbReference type="InterPro" id="IPR005813">
    <property type="entry name" value="Ribosomal_bL20"/>
</dbReference>
<dbReference type="Gene3D" id="1.10.1900.20">
    <property type="entry name" value="Ribosomal protein L20"/>
    <property type="match status" value="1"/>
</dbReference>
<dbReference type="GO" id="GO:0003735">
    <property type="term" value="F:structural constituent of ribosome"/>
    <property type="evidence" value="ECO:0007669"/>
    <property type="project" value="InterPro"/>
</dbReference>
<comment type="similarity">
    <text evidence="1">Belongs to the bacterial ribosomal protein bL20 family.</text>
</comment>
<keyword evidence="3" id="KW-0687">Ribonucleoprotein</keyword>
<dbReference type="GO" id="GO:0019843">
    <property type="term" value="F:rRNA binding"/>
    <property type="evidence" value="ECO:0007669"/>
    <property type="project" value="InterPro"/>
</dbReference>
<dbReference type="SUPFAM" id="SSF74731">
    <property type="entry name" value="Ribosomal protein L20"/>
    <property type="match status" value="1"/>
</dbReference>
<keyword evidence="2 4" id="KW-0689">Ribosomal protein</keyword>
<dbReference type="Pfam" id="PF00453">
    <property type="entry name" value="Ribosomal_L20"/>
    <property type="match status" value="1"/>
</dbReference>
<evidence type="ECO:0000256" key="3">
    <source>
        <dbReference type="ARBA" id="ARBA00023274"/>
    </source>
</evidence>
<reference evidence="4" key="1">
    <citation type="submission" date="2015-10" db="EMBL/GenBank/DDBJ databases">
        <authorList>
            <person name="Gilbert D.G."/>
        </authorList>
    </citation>
    <scope>NUCLEOTIDE SEQUENCE</scope>
</reference>
<name>A0A160V7W4_9ZZZZ</name>